<protein>
    <submittedName>
        <fullName evidence="1">Uncharacterized protein</fullName>
    </submittedName>
</protein>
<dbReference type="AlphaFoldDB" id="A0A4Y8PQL9"/>
<name>A0A4Y8PQL9_9BACL</name>
<reference evidence="1 2" key="1">
    <citation type="submission" date="2017-03" db="EMBL/GenBank/DDBJ databases">
        <title>Isolation of Levoglucosan Utilizing Bacteria.</title>
        <authorList>
            <person name="Arya A.S."/>
        </authorList>
    </citation>
    <scope>NUCLEOTIDE SEQUENCE [LARGE SCALE GENOMIC DNA]</scope>
    <source>
        <strain evidence="1 2">MEC069</strain>
    </source>
</reference>
<dbReference type="EMBL" id="MYFO01000055">
    <property type="protein sequence ID" value="TFE83178.1"/>
    <property type="molecule type" value="Genomic_DNA"/>
</dbReference>
<gene>
    <name evidence="1" type="ORF">B5M42_23585</name>
</gene>
<proteinExistence type="predicted"/>
<sequence length="316" mass="37588">MEEVTEKKSSYERINYSIRPSKAIERKMLCESFRKLDEFAALETYRYIGFGSTFFSDFILFHKNLGITNMISIEKDIENQERFEFNKPFNCIEMEFGLSKEVLPTIEWYYKSIIWLDYDTQINEDVLTDLNTIFSNIISGSIVVITCNAHYRPNQAYHVMKKNLNNRMPHYIKEDDCENWKAALRTRDIMYDEIVSVINTRNIPRRTGNKFVFQQLFNFHYSDGTRMITFGGIFFEEGEKERFEKCGFSRLPYIRTEKDPFYIEVPSLTIREIRNLDSQLPNENLADVMLPGVKSDDIRKYSENYRFFPTFSETDL</sequence>
<evidence type="ECO:0000313" key="1">
    <source>
        <dbReference type="EMBL" id="TFE83178.1"/>
    </source>
</evidence>
<organism evidence="1 2">
    <name type="scientific">Paenibacillus athensensis</name>
    <dbReference type="NCBI Taxonomy" id="1967502"/>
    <lineage>
        <taxon>Bacteria</taxon>
        <taxon>Bacillati</taxon>
        <taxon>Bacillota</taxon>
        <taxon>Bacilli</taxon>
        <taxon>Bacillales</taxon>
        <taxon>Paenibacillaceae</taxon>
        <taxon>Paenibacillus</taxon>
    </lineage>
</organism>
<evidence type="ECO:0000313" key="2">
    <source>
        <dbReference type="Proteomes" id="UP000298246"/>
    </source>
</evidence>
<keyword evidence="2" id="KW-1185">Reference proteome</keyword>
<dbReference type="Proteomes" id="UP000298246">
    <property type="component" value="Unassembled WGS sequence"/>
</dbReference>
<dbReference type="Pfam" id="PF20553">
    <property type="entry name" value="Methyltransf_35"/>
    <property type="match status" value="1"/>
</dbReference>
<dbReference type="OrthoDB" id="9181262at2"/>
<accession>A0A4Y8PQL9</accession>
<dbReference type="InterPro" id="IPR046788">
    <property type="entry name" value="Methyltransf_35"/>
</dbReference>
<dbReference type="RefSeq" id="WP_134757403.1">
    <property type="nucleotide sequence ID" value="NZ_MYFO02000023.1"/>
</dbReference>
<comment type="caution">
    <text evidence="1">The sequence shown here is derived from an EMBL/GenBank/DDBJ whole genome shotgun (WGS) entry which is preliminary data.</text>
</comment>